<gene>
    <name evidence="2" type="ORF">P0Y50_00075</name>
</gene>
<dbReference type="AlphaFoldDB" id="A0AAJ5X486"/>
<protein>
    <recommendedName>
        <fullName evidence="4">Conjugal transfer protein TraN</fullName>
    </recommendedName>
</protein>
<accession>A0AAJ5X486</accession>
<organism evidence="2 3">
    <name type="scientific">Candidatus Brevundimonas colombiensis</name>
    <dbReference type="NCBI Taxonomy" id="3121376"/>
    <lineage>
        <taxon>Bacteria</taxon>
        <taxon>Pseudomonadati</taxon>
        <taxon>Pseudomonadota</taxon>
        <taxon>Alphaproteobacteria</taxon>
        <taxon>Caulobacterales</taxon>
        <taxon>Caulobacteraceae</taxon>
        <taxon>Brevundimonas</taxon>
    </lineage>
</organism>
<evidence type="ECO:0008006" key="4">
    <source>
        <dbReference type="Google" id="ProtNLM"/>
    </source>
</evidence>
<evidence type="ECO:0000313" key="2">
    <source>
        <dbReference type="EMBL" id="WEK40035.1"/>
    </source>
</evidence>
<keyword evidence="1" id="KW-0732">Signal</keyword>
<dbReference type="Proteomes" id="UP001213664">
    <property type="component" value="Chromosome"/>
</dbReference>
<name>A0AAJ5X486_9CAUL</name>
<sequence>MRLRITKWMLGLAAGLAVSAGAGAALAQCNSGCEPPPCTSCQPPPPPEPPSCGGGGGGGCVPGGNQWNNNVNTNVNVNVNVGANANANAGANANGYANTGARSYLNARAGGFSRNYGGGGGAAYISVDQPYPTTIQGLAVEGMVAQTVRTPYSAFRSMMKRVVIQAVCIDDRQVPHPASQVRPDREIADGFEGEIYRCLAGTWLQATLADYEGNVNFDHGTTLTCRKHEALWFGAGGKLECRPEKPERDCNERSLLRRYGAGIKILTMYREEEYTEYREEQVESATVLTGAITLDGGVGGRVF</sequence>
<feature type="chain" id="PRO_5042534159" description="Conjugal transfer protein TraN" evidence="1">
    <location>
        <begin position="28"/>
        <end position="303"/>
    </location>
</feature>
<evidence type="ECO:0000313" key="3">
    <source>
        <dbReference type="Proteomes" id="UP001213664"/>
    </source>
</evidence>
<reference evidence="2" key="1">
    <citation type="submission" date="2023-03" db="EMBL/GenBank/DDBJ databases">
        <title>Andean soil-derived lignocellulolytic bacterial consortium as a source of novel taxa and putative plastic-active enzymes.</title>
        <authorList>
            <person name="Diaz-Garcia L."/>
            <person name="Chuvochina M."/>
            <person name="Feuerriegel G."/>
            <person name="Bunk B."/>
            <person name="Sproer C."/>
            <person name="Streit W.R."/>
            <person name="Rodriguez L.M."/>
            <person name="Overmann J."/>
            <person name="Jimenez D.J."/>
        </authorList>
    </citation>
    <scope>NUCLEOTIDE SEQUENCE</scope>
    <source>
        <strain evidence="2">MAG 833</strain>
    </source>
</reference>
<proteinExistence type="predicted"/>
<feature type="signal peptide" evidence="1">
    <location>
        <begin position="1"/>
        <end position="27"/>
    </location>
</feature>
<evidence type="ECO:0000256" key="1">
    <source>
        <dbReference type="SAM" id="SignalP"/>
    </source>
</evidence>
<dbReference type="EMBL" id="CP119326">
    <property type="protein sequence ID" value="WEK40035.1"/>
    <property type="molecule type" value="Genomic_DNA"/>
</dbReference>